<comment type="caution">
    <text evidence="1">The sequence shown here is derived from an EMBL/GenBank/DDBJ whole genome shotgun (WGS) entry which is preliminary data.</text>
</comment>
<name>A0ACB8VZ35_9TELE</name>
<evidence type="ECO:0000313" key="2">
    <source>
        <dbReference type="Proteomes" id="UP000831701"/>
    </source>
</evidence>
<organism evidence="1 2">
    <name type="scientific">Scortum barcoo</name>
    <name type="common">barcoo grunter</name>
    <dbReference type="NCBI Taxonomy" id="214431"/>
    <lineage>
        <taxon>Eukaryota</taxon>
        <taxon>Metazoa</taxon>
        <taxon>Chordata</taxon>
        <taxon>Craniata</taxon>
        <taxon>Vertebrata</taxon>
        <taxon>Euteleostomi</taxon>
        <taxon>Actinopterygii</taxon>
        <taxon>Neopterygii</taxon>
        <taxon>Teleostei</taxon>
        <taxon>Neoteleostei</taxon>
        <taxon>Acanthomorphata</taxon>
        <taxon>Eupercaria</taxon>
        <taxon>Centrarchiformes</taxon>
        <taxon>Terapontoidei</taxon>
        <taxon>Terapontidae</taxon>
        <taxon>Scortum</taxon>
    </lineage>
</organism>
<sequence>MGAASRIEPKMINCAHPDSRGCHCKQLGGNQYVLSTKSLTWIDARDYCRTHHTDLASVRNEAENLKIQEVAGDQQVWIDLFRDPWKWSDQTYSSFRYWKAGKAVFTQSGVEACVALLKSESGRWGEPPCDEAHPFLCNWLCFLSSCVPQHQYYLVNTPKTWYEAQSYCREKCFDLATIDDLEEMETALQAVGDKYDDAVWIGLNKGDTRSWHWSLADKNFYKEGERNFFGGIWGDQTDNNCGAQQGGKLYSINCGSLRYSVCFDGKQLGENQYVLSTKSLTWIDARDYCRTHHTDLASVRNEAENLKIQEVAGDQQVWIGLFRDPWKWSDQTYSSFRYWKAGKAVFTQSGVEACVALLKSESGRWGEPLCNEAHPFLCNCPIVRMFKVKILSQHSSLDLNDPAVHDDILKQEGTGSPILVELKEETGKETVEHVFLYRPGYQQERQTLNMTLQRNHRTLGKCGGGEPKEEVQRGNLKVKVLSQFRAEGDRLKAEAGVGQILIFFQQIILLIKKCVHRGEEEESCFCGGAAVLLCFVSGRPEGSSLYQLWTLVLQTVHQLISWDQSASSGDSCCPQCGKRSRTRRGLQTASQTSSVQRSTLSSTSQRDKSKEVNTQHEGHIRVVLTNGVAGVGKTFSVQKFTLDWAEGLENQDVSLVVLLSFRELNLIKDEQQRGRSRSMNEGHETSPQELMEADREVLLKLGRLAFEHLEKGNIMFYQEDLEQCGLDVTEASVYSGICTEIFKRECVIFQKTVYCFVHLSIQEFLAAVYMFHCYTNRNTEVVAAFLGKKYVDSPLDALLMGAMTKSLKSERGHLDLFVRFFSSWPLSGVQPETLRRPAGSDRQQSRSHSESHQQEEGKYILKKKTGKISPDRSVNIFHCLMEMNNHSVHQEIQELLKSEKRSKKDLSLIQCSALGYMLQMSEEVLDEFDMKKLSGCELSETHCEVVASALKSNPSHLRELDLSNNKLQDSGVKLLSDGLESQNCRLDTLRLSSCSLSEISCASLASALKSNPSHLRELELSDNNLQDSGVKLLCGFLESPHCRLQTLRSDTIFFFFSSEISCASLASALKSNPSHLRELELTYKKLQDSDVRFLCGFLESPHCRLQTLSLMTCGMKPSLSLLVWARMLRYHWLLTVKQTPPLLLFLDCIIEFLQFVRDQLCFSGLSSEVQPLPSERAGAEFQQDLQDSGVKLLCGFSGELSSCSLSEISCASLASALKSNPSHLRELELSYNKLQDSGVKLLSDLVKSPDYRLETLRLTSDQKMSDCEEEEEDRSESPGSICLSLESDWSKGHPLNFSNEPGPSDTKVQSNRQRAESPRSICLSLKSDQSKEHPLDFRNEPGPSDTKGRKRSRVSVEEQPSCCALCQDVLKDPVSTSCGHWFCRQCISSYWDQSASSGDSCCPQCGKSFRTRRGLQTASQTSSVQMVDLQEVLDEHKISLRRRCEHVTEGSDEAGSETLLNRIYTELYITEGQSKEVNTQHEVRQLETASKMTTLNDTPIKCHDIFKVLPGQQGHIRVVPDQRRRWCWKNLLSAEVHSGLGRGFGKPRWKLLLKLGRLAFEHLEKGNIMFYQEDLEQCGLDVTEASVYSGSLYRDLQKRVCDLPENSLLLCSSEHYRSFWLQSTCSTVTPTGTQSNDKIPEDNSLKKKRGKISPDRSINIFHCLMEMNDHSVHQEIQEFLKSENRSKKDLSLIQCSALAYMLQMSEEVLDELNVKTYNTSIQGRLRLIPAVRNCRKAELSGCELSETHCEVVASALKSNPSHLRELDLSNNKLQDSGVKLLSAGLESPNCRLETLRLSCCSLSEISCASLASALKSNPSHLRELAAESQQAAGFRRNVQEASRLLGCKDVRVNCLDEYGMTPLMHAAYKGKADMCRLLLQHGADVNCNEHEHGYTALMFAGLSGKTDITWMMLDAGAETDVVNSVGRTAAAQMAAFVGQQHDCVTVINNFFSRARLDYYTRAQGLEKEPKLPPKLAGPLHKVIMSTNLNPVKMVMLVKENPLLAEVEALEKCRRVMELICEKCIKQQDMNEVLAMKMHYISCVLGKCASFLKDREDKLDGLIKSLLKGRESDGFPVYQEKFLRECIRKFPYCDATLLQQLVRSIAPVEIGNDPTALSVLTQAITGQVGFMDAEFCTSCGEKGAEKRCSVCKMVIYCDQACQKMHWFTHKKVCKTLQKQREKQEAESAKLRMQQSKEESKAVQEATDSMQELSVETNSEAPPSDPTSITAADD</sequence>
<reference evidence="1" key="1">
    <citation type="submission" date="2022-04" db="EMBL/GenBank/DDBJ databases">
        <title>Jade perch genome.</title>
        <authorList>
            <person name="Chao B."/>
        </authorList>
    </citation>
    <scope>NUCLEOTIDE SEQUENCE</scope>
    <source>
        <strain evidence="1">CB-2022</strain>
    </source>
</reference>
<dbReference type="Proteomes" id="UP000831701">
    <property type="component" value="Chromosome 16"/>
</dbReference>
<keyword evidence="2" id="KW-1185">Reference proteome</keyword>
<accession>A0ACB8VZ35</accession>
<proteinExistence type="predicted"/>
<protein>
    <submittedName>
        <fullName evidence="1">Uncharacterized protein</fullName>
    </submittedName>
</protein>
<evidence type="ECO:0000313" key="1">
    <source>
        <dbReference type="EMBL" id="KAI3360749.1"/>
    </source>
</evidence>
<dbReference type="EMBL" id="CM041546">
    <property type="protein sequence ID" value="KAI3360749.1"/>
    <property type="molecule type" value="Genomic_DNA"/>
</dbReference>
<gene>
    <name evidence="1" type="ORF">L3Q82_012988</name>
</gene>